<name>A0A7S1VVU4_9STRA</name>
<dbReference type="AlphaFoldDB" id="A0A7S1VVU4"/>
<protein>
    <submittedName>
        <fullName evidence="1">Uncharacterized protein</fullName>
    </submittedName>
</protein>
<accession>A0A7S1VVU4</accession>
<sequence length="114" mass="12409">MASDLDDLVVDLELLAELGEGSLLLLLAELEGSEAETDDLDALLTEESTEEVDLPLLAELEGSEDLELLVEYVGEEVVDLLLLVLELSSLRLPDFELLAELEAEAEAEALELLE</sequence>
<gene>
    <name evidence="1" type="ORF">SMAR1039_LOCUS207</name>
</gene>
<organism evidence="1">
    <name type="scientific">Skeletonema marinoi</name>
    <dbReference type="NCBI Taxonomy" id="267567"/>
    <lineage>
        <taxon>Eukaryota</taxon>
        <taxon>Sar</taxon>
        <taxon>Stramenopiles</taxon>
        <taxon>Ochrophyta</taxon>
        <taxon>Bacillariophyta</taxon>
        <taxon>Coscinodiscophyceae</taxon>
        <taxon>Thalassiosirophycidae</taxon>
        <taxon>Thalassiosirales</taxon>
        <taxon>Skeletonemataceae</taxon>
        <taxon>Skeletonema</taxon>
        <taxon>Skeletonema marinoi-dohrnii complex</taxon>
    </lineage>
</organism>
<reference evidence="1" key="1">
    <citation type="submission" date="2021-01" db="EMBL/GenBank/DDBJ databases">
        <authorList>
            <person name="Corre E."/>
            <person name="Pelletier E."/>
            <person name="Niang G."/>
            <person name="Scheremetjew M."/>
            <person name="Finn R."/>
            <person name="Kale V."/>
            <person name="Holt S."/>
            <person name="Cochrane G."/>
            <person name="Meng A."/>
            <person name="Brown T."/>
            <person name="Cohen L."/>
        </authorList>
    </citation>
    <scope>NUCLEOTIDE SEQUENCE</scope>
    <source>
        <strain evidence="1">FE7</strain>
    </source>
</reference>
<dbReference type="EMBL" id="HBGM01000326">
    <property type="protein sequence ID" value="CAD9312925.1"/>
    <property type="molecule type" value="Transcribed_RNA"/>
</dbReference>
<proteinExistence type="predicted"/>
<evidence type="ECO:0000313" key="1">
    <source>
        <dbReference type="EMBL" id="CAD9312925.1"/>
    </source>
</evidence>